<sequence length="678" mass="75862">MFFEANEARFLFSVPGQSAAFQVLRFSGEEYISQSFEFRLTLVCEDDQLDLAAFLYQPGLLKIKSPEGYHEIAGVVHDISQGDSGLRLTEYQITLKPRLDLLHYRVNYRIYQQRTVQQIVEQLLQEAGFTSLDYRWRLTQEQQAREYCVQYAESDYDFMHRILSEVGIHYHHETLNGQNCMVFGDANAAFSQGVSMAYTPASGLNPDDPALRECQTYWRTVSGKVSARDHTFLRPDTPLHAEVTPPPAAQNNQTQLSAKGKPATQAKPSDKLEEYRWPNLSSTEAENLHQSKLAQARQLQAAIELAGVTDHAGLMAGKFTTFSELPRNEFELLWLVRQVQHEGEQPQVLDETSGGQASYHNRFIAIPWQVLFVPVWWHKRPDLAGYQTAIVTGPKGEEIHTDEYGRIKVQFHWDKEGQADEKTSCWLRVAQGWAGDRYGSHWIPRVGQEVVVSFEHGNPDRPLALGCVYNGANAHPYPLPAHKTRTVFKTLSTPGGGGFNELRFEDKKGSEQIFLHAQRNWELMVKANAYATIDGDSHRLTHSNAIERVKHDRSECVKKSSFEELNADDQLKLKGTQQIQVDQSFYVSVGNELQQNVAVKINMEAGSGITLKAGGSYVTISPSGVQLVAPAIALNGGAAPLVGSELNLLEVMKPLGAVVAAARSQKAAASKLCRKHKK</sequence>
<dbReference type="SUPFAM" id="SSF69349">
    <property type="entry name" value="Phage fibre proteins"/>
    <property type="match status" value="1"/>
</dbReference>
<evidence type="ECO:0000256" key="1">
    <source>
        <dbReference type="ARBA" id="ARBA00004613"/>
    </source>
</evidence>
<feature type="domain" description="Gp5/Type VI secretion system Vgr protein OB-fold" evidence="5">
    <location>
        <begin position="401"/>
        <end position="469"/>
    </location>
</feature>
<evidence type="ECO:0000313" key="8">
    <source>
        <dbReference type="Proteomes" id="UP000585721"/>
    </source>
</evidence>
<dbReference type="Pfam" id="PF05954">
    <property type="entry name" value="Phage_GPD"/>
    <property type="match status" value="1"/>
</dbReference>
<dbReference type="NCBIfam" id="TIGR03361">
    <property type="entry name" value="VI_Rhs_Vgr"/>
    <property type="match status" value="1"/>
</dbReference>
<dbReference type="SUPFAM" id="SSF69279">
    <property type="entry name" value="Phage tail proteins"/>
    <property type="match status" value="2"/>
</dbReference>
<dbReference type="InterPro" id="IPR017847">
    <property type="entry name" value="T6SS_RhsGE_Vgr_subset"/>
</dbReference>
<dbReference type="InterPro" id="IPR006531">
    <property type="entry name" value="Gp5/Vgr_OB"/>
</dbReference>
<comment type="subcellular location">
    <subcellularLocation>
        <location evidence="1">Secreted</location>
    </subcellularLocation>
</comment>
<dbReference type="Gene3D" id="2.40.50.230">
    <property type="entry name" value="Gp5 N-terminal domain"/>
    <property type="match status" value="1"/>
</dbReference>
<organism evidence="7 8">
    <name type="scientific">Tolumonas osonensis</name>
    <dbReference type="NCBI Taxonomy" id="675874"/>
    <lineage>
        <taxon>Bacteria</taxon>
        <taxon>Pseudomonadati</taxon>
        <taxon>Pseudomonadota</taxon>
        <taxon>Gammaproteobacteria</taxon>
        <taxon>Aeromonadales</taxon>
        <taxon>Aeromonadaceae</taxon>
        <taxon>Tolumonas</taxon>
    </lineage>
</organism>
<keyword evidence="8" id="KW-1185">Reference proteome</keyword>
<dbReference type="RefSeq" id="WP_188027674.1">
    <property type="nucleotide sequence ID" value="NZ_JACHGR010000011.1"/>
</dbReference>
<evidence type="ECO:0000313" key="7">
    <source>
        <dbReference type="EMBL" id="MBB6056958.1"/>
    </source>
</evidence>
<evidence type="ECO:0000256" key="4">
    <source>
        <dbReference type="SAM" id="MobiDB-lite"/>
    </source>
</evidence>
<evidence type="ECO:0000259" key="6">
    <source>
        <dbReference type="Pfam" id="PF22178"/>
    </source>
</evidence>
<reference evidence="7 8" key="1">
    <citation type="submission" date="2020-08" db="EMBL/GenBank/DDBJ databases">
        <title>Genomic Encyclopedia of Type Strains, Phase IV (KMG-IV): sequencing the most valuable type-strain genomes for metagenomic binning, comparative biology and taxonomic classification.</title>
        <authorList>
            <person name="Goeker M."/>
        </authorList>
    </citation>
    <scope>NUCLEOTIDE SEQUENCE [LARGE SCALE GENOMIC DNA]</scope>
    <source>
        <strain evidence="7 8">DSM 22975</strain>
    </source>
</reference>
<dbReference type="AlphaFoldDB" id="A0A841GCQ6"/>
<accession>A0A841GCQ6</accession>
<proteinExistence type="inferred from homology"/>
<dbReference type="InterPro" id="IPR006533">
    <property type="entry name" value="T6SS_Vgr_RhsGE"/>
</dbReference>
<dbReference type="Proteomes" id="UP000585721">
    <property type="component" value="Unassembled WGS sequence"/>
</dbReference>
<comment type="caution">
    <text evidence="7">The sequence shown here is derived from an EMBL/GenBank/DDBJ whole genome shotgun (WGS) entry which is preliminary data.</text>
</comment>
<name>A0A841GCQ6_9GAMM</name>
<dbReference type="GO" id="GO:0005576">
    <property type="term" value="C:extracellular region"/>
    <property type="evidence" value="ECO:0007669"/>
    <property type="project" value="UniProtKB-SubCell"/>
</dbReference>
<gene>
    <name evidence="7" type="ORF">HNR75_002905</name>
</gene>
<dbReference type="PANTHER" id="PTHR32305:SF15">
    <property type="entry name" value="PROTEIN RHSA-RELATED"/>
    <property type="match status" value="1"/>
</dbReference>
<dbReference type="Pfam" id="PF22178">
    <property type="entry name" value="Gp5_trimer_C"/>
    <property type="match status" value="1"/>
</dbReference>
<evidence type="ECO:0000259" key="5">
    <source>
        <dbReference type="Pfam" id="PF04717"/>
    </source>
</evidence>
<dbReference type="NCBIfam" id="TIGR01646">
    <property type="entry name" value="vgr_GE"/>
    <property type="match status" value="1"/>
</dbReference>
<dbReference type="Gene3D" id="3.55.50.10">
    <property type="entry name" value="Baseplate protein-like domains"/>
    <property type="match status" value="1"/>
</dbReference>
<dbReference type="Gene3D" id="4.10.220.110">
    <property type="match status" value="1"/>
</dbReference>
<keyword evidence="3" id="KW-0964">Secreted</keyword>
<dbReference type="InterPro" id="IPR054030">
    <property type="entry name" value="Gp5_Vgr_C"/>
</dbReference>
<dbReference type="Gene3D" id="2.30.110.50">
    <property type="match status" value="1"/>
</dbReference>
<dbReference type="Pfam" id="PF04717">
    <property type="entry name" value="Phage_base_V"/>
    <property type="match status" value="1"/>
</dbReference>
<dbReference type="InterPro" id="IPR037026">
    <property type="entry name" value="Vgr_OB-fold_dom_sf"/>
</dbReference>
<dbReference type="InterPro" id="IPR050708">
    <property type="entry name" value="T6SS_VgrG/RHS"/>
</dbReference>
<feature type="domain" description="Gp5/Type VI secretion system Vgr C-terminal trimerisation" evidence="6">
    <location>
        <begin position="487"/>
        <end position="594"/>
    </location>
</feature>
<comment type="similarity">
    <text evidence="2">Belongs to the VgrG protein family.</text>
</comment>
<feature type="region of interest" description="Disordered" evidence="4">
    <location>
        <begin position="236"/>
        <end position="271"/>
    </location>
</feature>
<dbReference type="PANTHER" id="PTHR32305">
    <property type="match status" value="1"/>
</dbReference>
<evidence type="ECO:0000256" key="3">
    <source>
        <dbReference type="ARBA" id="ARBA00022525"/>
    </source>
</evidence>
<evidence type="ECO:0000256" key="2">
    <source>
        <dbReference type="ARBA" id="ARBA00005558"/>
    </source>
</evidence>
<protein>
    <submittedName>
        <fullName evidence="7">Type VI secretion system secreted protein VgrG</fullName>
    </submittedName>
</protein>
<dbReference type="EMBL" id="JACHGR010000011">
    <property type="protein sequence ID" value="MBB6056958.1"/>
    <property type="molecule type" value="Genomic_DNA"/>
</dbReference>
<dbReference type="SUPFAM" id="SSF69255">
    <property type="entry name" value="gp5 N-terminal domain-like"/>
    <property type="match status" value="1"/>
</dbReference>